<dbReference type="EMBL" id="JAGMUV010000016">
    <property type="protein sequence ID" value="KAH7132753.1"/>
    <property type="molecule type" value="Genomic_DNA"/>
</dbReference>
<organism evidence="3 4">
    <name type="scientific">Dactylonectria macrodidyma</name>
    <dbReference type="NCBI Taxonomy" id="307937"/>
    <lineage>
        <taxon>Eukaryota</taxon>
        <taxon>Fungi</taxon>
        <taxon>Dikarya</taxon>
        <taxon>Ascomycota</taxon>
        <taxon>Pezizomycotina</taxon>
        <taxon>Sordariomycetes</taxon>
        <taxon>Hypocreomycetidae</taxon>
        <taxon>Hypocreales</taxon>
        <taxon>Nectriaceae</taxon>
        <taxon>Dactylonectria</taxon>
    </lineage>
</organism>
<gene>
    <name evidence="2" type="ORF">EDB81DRAFT_659942</name>
    <name evidence="3" type="ORF">EDB81DRAFT_659982</name>
</gene>
<feature type="transmembrane region" description="Helical" evidence="1">
    <location>
        <begin position="35"/>
        <end position="58"/>
    </location>
</feature>
<dbReference type="AlphaFoldDB" id="A0A9P9IRP9"/>
<dbReference type="EMBL" id="JAGMUV010000016">
    <property type="protein sequence ID" value="KAH7132695.1"/>
    <property type="molecule type" value="Genomic_DNA"/>
</dbReference>
<sequence length="169" mass="18968">PHVIIIEFNKYIRLVFLTTPGGRKIVPILLIERGFLIGATLCTLTQFPLIICYAITVYKPQSITEDMIVSDLSCRDFQTGLSYVAISRVKTLEGLMFDAPFDRNHLIYGSFLDGMKMKMRDQELRKRQVLTRNPAVVVIASRVADTQPSAEATPCTPSPLQCAWGDVVF</sequence>
<comment type="caution">
    <text evidence="3">The sequence shown here is derived from an EMBL/GenBank/DDBJ whole genome shotgun (WGS) entry which is preliminary data.</text>
</comment>
<proteinExistence type="predicted"/>
<evidence type="ECO:0000313" key="3">
    <source>
        <dbReference type="EMBL" id="KAH7132753.1"/>
    </source>
</evidence>
<evidence type="ECO:0000256" key="1">
    <source>
        <dbReference type="SAM" id="Phobius"/>
    </source>
</evidence>
<evidence type="ECO:0000313" key="2">
    <source>
        <dbReference type="EMBL" id="KAH7132695.1"/>
    </source>
</evidence>
<keyword evidence="4" id="KW-1185">Reference proteome</keyword>
<dbReference type="SUPFAM" id="SSF52540">
    <property type="entry name" value="P-loop containing nucleoside triphosphate hydrolases"/>
    <property type="match status" value="1"/>
</dbReference>
<accession>A0A9P9IRP9</accession>
<evidence type="ECO:0000313" key="4">
    <source>
        <dbReference type="Proteomes" id="UP000738349"/>
    </source>
</evidence>
<dbReference type="InterPro" id="IPR027417">
    <property type="entry name" value="P-loop_NTPase"/>
</dbReference>
<keyword evidence="1" id="KW-0812">Transmembrane</keyword>
<keyword evidence="1" id="KW-1133">Transmembrane helix</keyword>
<protein>
    <submittedName>
        <fullName evidence="3">Uncharacterized protein</fullName>
    </submittedName>
</protein>
<feature type="non-terminal residue" evidence="3">
    <location>
        <position position="169"/>
    </location>
</feature>
<dbReference type="OrthoDB" id="432234at2759"/>
<keyword evidence="1" id="KW-0472">Membrane</keyword>
<reference evidence="3" key="1">
    <citation type="journal article" date="2021" name="Nat. Commun.">
        <title>Genetic determinants of endophytism in the Arabidopsis root mycobiome.</title>
        <authorList>
            <person name="Mesny F."/>
            <person name="Miyauchi S."/>
            <person name="Thiergart T."/>
            <person name="Pickel B."/>
            <person name="Atanasova L."/>
            <person name="Karlsson M."/>
            <person name="Huettel B."/>
            <person name="Barry K.W."/>
            <person name="Haridas S."/>
            <person name="Chen C."/>
            <person name="Bauer D."/>
            <person name="Andreopoulos W."/>
            <person name="Pangilinan J."/>
            <person name="LaButti K."/>
            <person name="Riley R."/>
            <person name="Lipzen A."/>
            <person name="Clum A."/>
            <person name="Drula E."/>
            <person name="Henrissat B."/>
            <person name="Kohler A."/>
            <person name="Grigoriev I.V."/>
            <person name="Martin F.M."/>
            <person name="Hacquard S."/>
        </authorList>
    </citation>
    <scope>NUCLEOTIDE SEQUENCE</scope>
    <source>
        <strain evidence="3">MPI-CAGE-AT-0147</strain>
    </source>
</reference>
<name>A0A9P9IRP9_9HYPO</name>
<dbReference type="Proteomes" id="UP000738349">
    <property type="component" value="Unassembled WGS sequence"/>
</dbReference>